<feature type="domain" description="Acyl-CoA dehydrogenase/oxidase N-terminal" evidence="13">
    <location>
        <begin position="28"/>
        <end position="136"/>
    </location>
</feature>
<comment type="pathway">
    <text evidence="2">Amino-acid degradation; L-valine degradation.</text>
</comment>
<dbReference type="GO" id="GO:0009083">
    <property type="term" value="P:branched-chain amino acid catabolic process"/>
    <property type="evidence" value="ECO:0007669"/>
    <property type="project" value="UniProtKB-KW"/>
</dbReference>
<sequence length="397" mass="44494">MQIIRNRLMVNHIPRFGFKYMSDSTFLNEEHLQIQKAALDFSKEKMLPYSAEWDKKHHFPKDVLRELAAMGFSTIYVKQESGGVGLDRLTASVIFEALSYGDVTTTAYLTIQNMCAYMVDQFGNEEQKKTWIPRFSTFDAFASYCLTEPNSGSDSKNMKTFAKKDGNDYVINGSKCFISGGSVSDVYLLMCKTSEKDVSCIIVEKGTPGLSFGKLEDKMGWNASPTSMVLFDNVRVPQSNLLGKEGNGFKMAMSALDGGRINIASCSLGGASFAFDLSKDYLHDRKQFGQPLASFQGLQFKFADMATNLVTSRLIVRQAAQMIDNNHPDKTLYSAMAKRYATDSCFNVANEALQLHGGYGYLSEYQIERIVRDLRVHQILEGTNEIMKVIISRNLLK</sequence>
<dbReference type="FunFam" id="1.20.140.10:FF:000001">
    <property type="entry name" value="Acyl-CoA dehydrogenase"/>
    <property type="match status" value="1"/>
</dbReference>
<evidence type="ECO:0000313" key="15">
    <source>
        <dbReference type="Proteomes" id="UP000688137"/>
    </source>
</evidence>
<evidence type="ECO:0000259" key="13">
    <source>
        <dbReference type="Pfam" id="PF02771"/>
    </source>
</evidence>
<dbReference type="Proteomes" id="UP000688137">
    <property type="component" value="Unassembled WGS sequence"/>
</dbReference>
<accession>A0A8S1MHF9</accession>
<keyword evidence="4" id="KW-0101">Branched-chain amino acid catabolism</keyword>
<dbReference type="GO" id="GO:0003995">
    <property type="term" value="F:acyl-CoA dehydrogenase activity"/>
    <property type="evidence" value="ECO:0007669"/>
    <property type="project" value="InterPro"/>
</dbReference>
<dbReference type="OMA" id="NMATWML"/>
<dbReference type="InterPro" id="IPR013786">
    <property type="entry name" value="AcylCoA_DH/ox_N"/>
</dbReference>
<keyword evidence="6" id="KW-0274">FAD</keyword>
<evidence type="ECO:0000313" key="14">
    <source>
        <dbReference type="EMBL" id="CAD8077841.1"/>
    </source>
</evidence>
<keyword evidence="15" id="KW-1185">Reference proteome</keyword>
<evidence type="ECO:0000256" key="6">
    <source>
        <dbReference type="ARBA" id="ARBA00022827"/>
    </source>
</evidence>
<protein>
    <recommendedName>
        <fullName evidence="10">Isobutyryl-CoA dehydrogenase, mitochondrial</fullName>
    </recommendedName>
</protein>
<dbReference type="Pfam" id="PF02770">
    <property type="entry name" value="Acyl-CoA_dh_M"/>
    <property type="match status" value="1"/>
</dbReference>
<dbReference type="GO" id="GO:0050660">
    <property type="term" value="F:flavin adenine dinucleotide binding"/>
    <property type="evidence" value="ECO:0007669"/>
    <property type="project" value="InterPro"/>
</dbReference>
<evidence type="ECO:0000256" key="2">
    <source>
        <dbReference type="ARBA" id="ARBA00005109"/>
    </source>
</evidence>
<dbReference type="Pfam" id="PF02771">
    <property type="entry name" value="Acyl-CoA_dh_N"/>
    <property type="match status" value="1"/>
</dbReference>
<name>A0A8S1MHF9_PARPR</name>
<dbReference type="PANTHER" id="PTHR43831">
    <property type="entry name" value="ISOBUTYRYL-COA DEHYDROGENASE"/>
    <property type="match status" value="1"/>
</dbReference>
<reference evidence="14" key="1">
    <citation type="submission" date="2021-01" db="EMBL/GenBank/DDBJ databases">
        <authorList>
            <consortium name="Genoscope - CEA"/>
            <person name="William W."/>
        </authorList>
    </citation>
    <scope>NUCLEOTIDE SEQUENCE</scope>
</reference>
<evidence type="ECO:0000259" key="11">
    <source>
        <dbReference type="Pfam" id="PF00441"/>
    </source>
</evidence>
<comment type="cofactor">
    <cofactor evidence="1">
        <name>FAD</name>
        <dbReference type="ChEBI" id="CHEBI:57692"/>
    </cofactor>
</comment>
<keyword evidence="7" id="KW-0560">Oxidoreductase</keyword>
<dbReference type="PIRSF" id="PIRSF016578">
    <property type="entry name" value="HsaA"/>
    <property type="match status" value="1"/>
</dbReference>
<dbReference type="EMBL" id="CAJJDM010000060">
    <property type="protein sequence ID" value="CAD8077841.1"/>
    <property type="molecule type" value="Genomic_DNA"/>
</dbReference>
<dbReference type="GO" id="GO:0005739">
    <property type="term" value="C:mitochondrion"/>
    <property type="evidence" value="ECO:0007669"/>
    <property type="project" value="TreeGrafter"/>
</dbReference>
<dbReference type="InterPro" id="IPR009075">
    <property type="entry name" value="AcylCo_DH/oxidase_C"/>
</dbReference>
<evidence type="ECO:0000256" key="8">
    <source>
        <dbReference type="ARBA" id="ARBA00049552"/>
    </source>
</evidence>
<gene>
    <name evidence="14" type="ORF">PPRIM_AZ9-3.1.T0590014</name>
</gene>
<dbReference type="Pfam" id="PF00441">
    <property type="entry name" value="Acyl-CoA_dh_1"/>
    <property type="match status" value="1"/>
</dbReference>
<dbReference type="InterPro" id="IPR052547">
    <property type="entry name" value="Mito_Isobutyryl-CoADH"/>
</dbReference>
<evidence type="ECO:0000256" key="3">
    <source>
        <dbReference type="ARBA" id="ARBA00009347"/>
    </source>
</evidence>
<evidence type="ECO:0000256" key="9">
    <source>
        <dbReference type="ARBA" id="ARBA00050268"/>
    </source>
</evidence>
<dbReference type="AlphaFoldDB" id="A0A8S1MHF9"/>
<comment type="similarity">
    <text evidence="3">Belongs to the acyl-CoA dehydrogenase family.</text>
</comment>
<evidence type="ECO:0000256" key="10">
    <source>
        <dbReference type="ARBA" id="ARBA00071686"/>
    </source>
</evidence>
<dbReference type="PANTHER" id="PTHR43831:SF1">
    <property type="entry name" value="ISOBUTYRYL-COA DEHYDROGENASE, MITOCHONDRIAL"/>
    <property type="match status" value="1"/>
</dbReference>
<comment type="caution">
    <text evidence="14">The sequence shown here is derived from an EMBL/GenBank/DDBJ whole genome shotgun (WGS) entry which is preliminary data.</text>
</comment>
<evidence type="ECO:0000259" key="12">
    <source>
        <dbReference type="Pfam" id="PF02770"/>
    </source>
</evidence>
<feature type="domain" description="Acyl-CoA dehydrogenase/oxidase C-terminal" evidence="11">
    <location>
        <begin position="246"/>
        <end position="396"/>
    </location>
</feature>
<comment type="catalytic activity">
    <reaction evidence="9">
        <text>propanoyl-CoA + oxidized [electron-transfer flavoprotein] + H(+) = acryloyl-CoA + reduced [electron-transfer flavoprotein]</text>
        <dbReference type="Rhea" id="RHEA:31287"/>
        <dbReference type="Rhea" id="RHEA-COMP:10685"/>
        <dbReference type="Rhea" id="RHEA-COMP:10686"/>
        <dbReference type="ChEBI" id="CHEBI:15378"/>
        <dbReference type="ChEBI" id="CHEBI:57367"/>
        <dbReference type="ChEBI" id="CHEBI:57392"/>
        <dbReference type="ChEBI" id="CHEBI:57692"/>
        <dbReference type="ChEBI" id="CHEBI:58307"/>
    </reaction>
    <physiologicalReaction direction="left-to-right" evidence="9">
        <dbReference type="Rhea" id="RHEA:31288"/>
    </physiologicalReaction>
</comment>
<dbReference type="InterPro" id="IPR006089">
    <property type="entry name" value="Acyl-CoA_DH_CS"/>
</dbReference>
<evidence type="ECO:0000256" key="4">
    <source>
        <dbReference type="ARBA" id="ARBA00022456"/>
    </source>
</evidence>
<feature type="domain" description="Acyl-CoA oxidase/dehydrogenase middle" evidence="12">
    <location>
        <begin position="144"/>
        <end position="234"/>
    </location>
</feature>
<evidence type="ECO:0000256" key="5">
    <source>
        <dbReference type="ARBA" id="ARBA00022630"/>
    </source>
</evidence>
<proteinExistence type="inferred from homology"/>
<organism evidence="14 15">
    <name type="scientific">Paramecium primaurelia</name>
    <dbReference type="NCBI Taxonomy" id="5886"/>
    <lineage>
        <taxon>Eukaryota</taxon>
        <taxon>Sar</taxon>
        <taxon>Alveolata</taxon>
        <taxon>Ciliophora</taxon>
        <taxon>Intramacronucleata</taxon>
        <taxon>Oligohymenophorea</taxon>
        <taxon>Peniculida</taxon>
        <taxon>Parameciidae</taxon>
        <taxon>Paramecium</taxon>
    </lineage>
</organism>
<evidence type="ECO:0000256" key="7">
    <source>
        <dbReference type="ARBA" id="ARBA00023002"/>
    </source>
</evidence>
<dbReference type="InterPro" id="IPR006091">
    <property type="entry name" value="Acyl-CoA_Oxase/DH_mid-dom"/>
</dbReference>
<keyword evidence="5" id="KW-0285">Flavoprotein</keyword>
<comment type="catalytic activity">
    <reaction evidence="8">
        <text>(2S)-2-methylbutanoyl-CoA + oxidized [electron-transfer flavoprotein] + H(+) = (2E)-2-methylbut-2-enoyl-CoA + reduced [electron-transfer flavoprotein]</text>
        <dbReference type="Rhea" id="RHEA:48256"/>
        <dbReference type="Rhea" id="RHEA-COMP:10685"/>
        <dbReference type="Rhea" id="RHEA-COMP:10686"/>
        <dbReference type="ChEBI" id="CHEBI:15378"/>
        <dbReference type="ChEBI" id="CHEBI:57337"/>
        <dbReference type="ChEBI" id="CHEBI:57692"/>
        <dbReference type="ChEBI" id="CHEBI:58307"/>
        <dbReference type="ChEBI" id="CHEBI:88166"/>
    </reaction>
    <physiologicalReaction direction="left-to-right" evidence="8">
        <dbReference type="Rhea" id="RHEA:48257"/>
    </physiologicalReaction>
</comment>
<dbReference type="PROSITE" id="PS00073">
    <property type="entry name" value="ACYL_COA_DH_2"/>
    <property type="match status" value="1"/>
</dbReference>
<evidence type="ECO:0000256" key="1">
    <source>
        <dbReference type="ARBA" id="ARBA00001974"/>
    </source>
</evidence>
<dbReference type="FunFam" id="2.40.110.10:FF:000001">
    <property type="entry name" value="Acyl-CoA dehydrogenase, mitochondrial"/>
    <property type="match status" value="1"/>
</dbReference>